<evidence type="ECO:0000256" key="1">
    <source>
        <dbReference type="SAM" id="Phobius"/>
    </source>
</evidence>
<proteinExistence type="predicted"/>
<dbReference type="RefSeq" id="XP_065656999.1">
    <property type="nucleotide sequence ID" value="XM_065800927.1"/>
</dbReference>
<sequence>MKTFFIALYSFLLCKNFMANELELSLTPSESLNDLLQKSYELNKNVENVSLFETYDKVLSLYYSNFLSQTTTQDLSFEEQTNQAFANDSIYFLEVTNITLTSIRQNSTDIFQTSTTDSMLVEMFSSEIPKENSTLINVYDSISLIWSNVESQATFSNYTSMPGIELDSSLVPGFASTLSQSVTEFLFTNENNTNIVYETADVTPSFSLISQSIYYSIESFETAIKEVETSLVITLSNYNSDISDVDNYKTNPTTNINFSTPVPTWFNTNYVYNNISSKINFNQFSENASLLTLAQNVTKNESDFDVKTTIYKPIIYSLFSCDIYNFTGYNISEYNMTWNRKCVDEGDKIPWYKNPIIYYIGGGSITGLIVLFILKSLCSICNKYSGEYIPPRHKLPPRRRNKEAWVLRHIDRFPNKSVTT</sequence>
<dbReference type="Proteomes" id="UP001652625">
    <property type="component" value="Chromosome 07"/>
</dbReference>
<keyword evidence="2" id="KW-0732">Signal</keyword>
<keyword evidence="1" id="KW-0812">Transmembrane</keyword>
<dbReference type="GeneID" id="100212733"/>
<organism evidence="3 4">
    <name type="scientific">Hydra vulgaris</name>
    <name type="common">Hydra</name>
    <name type="synonym">Hydra attenuata</name>
    <dbReference type="NCBI Taxonomy" id="6087"/>
    <lineage>
        <taxon>Eukaryota</taxon>
        <taxon>Metazoa</taxon>
        <taxon>Cnidaria</taxon>
        <taxon>Hydrozoa</taxon>
        <taxon>Hydroidolina</taxon>
        <taxon>Anthoathecata</taxon>
        <taxon>Aplanulata</taxon>
        <taxon>Hydridae</taxon>
        <taxon>Hydra</taxon>
    </lineage>
</organism>
<evidence type="ECO:0000313" key="3">
    <source>
        <dbReference type="Proteomes" id="UP001652625"/>
    </source>
</evidence>
<reference evidence="4" key="1">
    <citation type="submission" date="2025-08" db="UniProtKB">
        <authorList>
            <consortium name="RefSeq"/>
        </authorList>
    </citation>
    <scope>IDENTIFICATION</scope>
</reference>
<feature type="transmembrane region" description="Helical" evidence="1">
    <location>
        <begin position="356"/>
        <end position="374"/>
    </location>
</feature>
<evidence type="ECO:0000313" key="4">
    <source>
        <dbReference type="RefSeq" id="XP_065656999.1"/>
    </source>
</evidence>
<keyword evidence="1" id="KW-1133">Transmembrane helix</keyword>
<name>A0ABM4C5Y2_HYDVU</name>
<protein>
    <submittedName>
        <fullName evidence="4">Uncharacterized protein LOC100212733 isoform X2</fullName>
    </submittedName>
</protein>
<accession>A0ABM4C5Y2</accession>
<evidence type="ECO:0000256" key="2">
    <source>
        <dbReference type="SAM" id="SignalP"/>
    </source>
</evidence>
<keyword evidence="1" id="KW-0472">Membrane</keyword>
<keyword evidence="3" id="KW-1185">Reference proteome</keyword>
<gene>
    <name evidence="4" type="primary">LOC100212733</name>
</gene>
<feature type="signal peptide" evidence="2">
    <location>
        <begin position="1"/>
        <end position="19"/>
    </location>
</feature>
<feature type="chain" id="PRO_5045984538" evidence="2">
    <location>
        <begin position="20"/>
        <end position="420"/>
    </location>
</feature>